<name>A0ABV3GYG5_9ACTN</name>
<dbReference type="Proteomes" id="UP001552427">
    <property type="component" value="Unassembled WGS sequence"/>
</dbReference>
<feature type="transmembrane region" description="Helical" evidence="2">
    <location>
        <begin position="74"/>
        <end position="91"/>
    </location>
</feature>
<evidence type="ECO:0000313" key="3">
    <source>
        <dbReference type="EMBL" id="MEV4285330.1"/>
    </source>
</evidence>
<gene>
    <name evidence="3" type="ORF">AB0K40_07465</name>
</gene>
<evidence type="ECO:0000256" key="2">
    <source>
        <dbReference type="SAM" id="Phobius"/>
    </source>
</evidence>
<feature type="coiled-coil region" evidence="1">
    <location>
        <begin position="112"/>
        <end position="139"/>
    </location>
</feature>
<sequence length="154" mass="17695">MNSPKRATLWSRLREREHSILLISRIRESLSAILLYDTGGFVAAFLLFALLLPLVPQPSFFDQDRGWYDTAVWVDRWFMVIATATGAWLGYRTYVKELQQTPDLSRNLRQRTKRATEALDEAAQLMDELRRHLSAQQAARETAHRRGRAPAAAP</sequence>
<organism evidence="3 4">
    <name type="scientific">Nonomuraea bangladeshensis</name>
    <dbReference type="NCBI Taxonomy" id="404385"/>
    <lineage>
        <taxon>Bacteria</taxon>
        <taxon>Bacillati</taxon>
        <taxon>Actinomycetota</taxon>
        <taxon>Actinomycetes</taxon>
        <taxon>Streptosporangiales</taxon>
        <taxon>Streptosporangiaceae</taxon>
        <taxon>Nonomuraea</taxon>
    </lineage>
</organism>
<keyword evidence="2" id="KW-0812">Transmembrane</keyword>
<accession>A0ABV3GYG5</accession>
<dbReference type="EMBL" id="JBFARM010000002">
    <property type="protein sequence ID" value="MEV4285330.1"/>
    <property type="molecule type" value="Genomic_DNA"/>
</dbReference>
<keyword evidence="4" id="KW-1185">Reference proteome</keyword>
<keyword evidence="1" id="KW-0175">Coiled coil</keyword>
<dbReference type="RefSeq" id="WP_364445762.1">
    <property type="nucleotide sequence ID" value="NZ_JBFARM010000002.1"/>
</dbReference>
<feature type="transmembrane region" description="Helical" evidence="2">
    <location>
        <begin position="33"/>
        <end position="54"/>
    </location>
</feature>
<comment type="caution">
    <text evidence="3">The sequence shown here is derived from an EMBL/GenBank/DDBJ whole genome shotgun (WGS) entry which is preliminary data.</text>
</comment>
<evidence type="ECO:0000313" key="4">
    <source>
        <dbReference type="Proteomes" id="UP001552427"/>
    </source>
</evidence>
<evidence type="ECO:0000256" key="1">
    <source>
        <dbReference type="SAM" id="Coils"/>
    </source>
</evidence>
<protein>
    <submittedName>
        <fullName evidence="3">Uncharacterized protein</fullName>
    </submittedName>
</protein>
<reference evidence="3 4" key="1">
    <citation type="submission" date="2024-06" db="EMBL/GenBank/DDBJ databases">
        <title>The Natural Products Discovery Center: Release of the First 8490 Sequenced Strains for Exploring Actinobacteria Biosynthetic Diversity.</title>
        <authorList>
            <person name="Kalkreuter E."/>
            <person name="Kautsar S.A."/>
            <person name="Yang D."/>
            <person name="Bader C.D."/>
            <person name="Teijaro C.N."/>
            <person name="Fluegel L."/>
            <person name="Davis C.M."/>
            <person name="Simpson J.R."/>
            <person name="Lauterbach L."/>
            <person name="Steele A.D."/>
            <person name="Gui C."/>
            <person name="Meng S."/>
            <person name="Li G."/>
            <person name="Viehrig K."/>
            <person name="Ye F."/>
            <person name="Su P."/>
            <person name="Kiefer A.F."/>
            <person name="Nichols A."/>
            <person name="Cepeda A.J."/>
            <person name="Yan W."/>
            <person name="Fan B."/>
            <person name="Jiang Y."/>
            <person name="Adhikari A."/>
            <person name="Zheng C.-J."/>
            <person name="Schuster L."/>
            <person name="Cowan T.M."/>
            <person name="Smanski M.J."/>
            <person name="Chevrette M.G."/>
            <person name="De Carvalho L.P.S."/>
            <person name="Shen B."/>
        </authorList>
    </citation>
    <scope>NUCLEOTIDE SEQUENCE [LARGE SCALE GENOMIC DNA]</scope>
    <source>
        <strain evidence="3 4">NPDC049574</strain>
    </source>
</reference>
<keyword evidence="2" id="KW-1133">Transmembrane helix</keyword>
<keyword evidence="2" id="KW-0472">Membrane</keyword>
<proteinExistence type="predicted"/>